<accession>A0A7M1AX62</accession>
<dbReference type="Proteomes" id="UP000593910">
    <property type="component" value="Chromosome"/>
</dbReference>
<dbReference type="AlphaFoldDB" id="A0A7M1AX62"/>
<evidence type="ECO:0000313" key="1">
    <source>
        <dbReference type="EMBL" id="QOP42030.1"/>
    </source>
</evidence>
<name>A0A7M1AX62_9BACT</name>
<evidence type="ECO:0000313" key="2">
    <source>
        <dbReference type="Proteomes" id="UP000593910"/>
    </source>
</evidence>
<dbReference type="EMBL" id="CP041165">
    <property type="protein sequence ID" value="QOP42030.1"/>
    <property type="molecule type" value="Genomic_DNA"/>
</dbReference>
<sequence length="78" mass="9212">MELHGDEHPQELMDDANCMRCHATSDFEPREEKVNSFKKLHHQVGVCADNNFAGWFEEEKLDVSNHLDWKHYHFKSGK</sequence>
<gene>
    <name evidence="1" type="ORF">FJR03_09900</name>
</gene>
<protein>
    <submittedName>
        <fullName evidence="1">Uncharacterized protein</fullName>
    </submittedName>
</protein>
<proteinExistence type="predicted"/>
<organism evidence="1 2">
    <name type="scientific">Sulfurimonas marina</name>
    <dbReference type="NCBI Taxonomy" id="2590551"/>
    <lineage>
        <taxon>Bacteria</taxon>
        <taxon>Pseudomonadati</taxon>
        <taxon>Campylobacterota</taxon>
        <taxon>Epsilonproteobacteria</taxon>
        <taxon>Campylobacterales</taxon>
        <taxon>Sulfurimonadaceae</taxon>
        <taxon>Sulfurimonas</taxon>
    </lineage>
</organism>
<dbReference type="KEGG" id="smax:FJR03_09900"/>
<reference evidence="1 2" key="1">
    <citation type="submission" date="2019-06" db="EMBL/GenBank/DDBJ databases">
        <title>Sulfurimonas gotlandica sp. nov., a chemoautotrophic and psychrotolerant epsilonproteobacterium isolated from a pelagic redoxcline, and an emended description of the genus Sulfurimonas.</title>
        <authorList>
            <person name="Wang S."/>
            <person name="Jiang L."/>
            <person name="Shao Z."/>
        </authorList>
    </citation>
    <scope>NUCLEOTIDE SEQUENCE [LARGE SCALE GENOMIC DNA]</scope>
    <source>
        <strain evidence="1 2">B2</strain>
    </source>
</reference>
<dbReference type="RefSeq" id="WP_193113351.1">
    <property type="nucleotide sequence ID" value="NZ_CP041165.1"/>
</dbReference>
<keyword evidence="2" id="KW-1185">Reference proteome</keyword>